<reference evidence="4" key="1">
    <citation type="submission" date="2016-11" db="EMBL/GenBank/DDBJ databases">
        <authorList>
            <person name="Varghese N."/>
            <person name="Submissions S."/>
        </authorList>
    </citation>
    <scope>NUCLEOTIDE SEQUENCE [LARGE SCALE GENOMIC DNA]</scope>
    <source>
        <strain evidence="4">DSM 44671</strain>
    </source>
</reference>
<dbReference type="InterPro" id="IPR001242">
    <property type="entry name" value="Condensation_dom"/>
</dbReference>
<evidence type="ECO:0000313" key="4">
    <source>
        <dbReference type="Proteomes" id="UP000182740"/>
    </source>
</evidence>
<dbReference type="RefSeq" id="WP_084742888.1">
    <property type="nucleotide sequence ID" value="NZ_FPJG01000006.1"/>
</dbReference>
<feature type="domain" description="Condensation" evidence="2">
    <location>
        <begin position="34"/>
        <end position="447"/>
    </location>
</feature>
<dbReference type="GO" id="GO:0008610">
    <property type="term" value="P:lipid biosynthetic process"/>
    <property type="evidence" value="ECO:0007669"/>
    <property type="project" value="UniProtKB-ARBA"/>
</dbReference>
<sequence>MSPSQVLGETAGRFPLSSRQQDPHHAARVPEHVVALTFRITGELHVDALRGALEDVVARHESLRTRVVYDEADGSLGVQEVLAPLPVPLPVHDLVVPPGRSRDDIAVDLLNALNDEGLPFDDAPSLRAALHRFDDRDAVLTLITHHLYSDGWSGGILRREIAACYRARVTGVPHELPTPVPYREYAAWEQEFLQSEKGVAARRFWQDNLAGARLLAMPADRPHGPDTLLPRPAVANFSLAPADFDDVVASAARARCSAWHVVLAALMVLADRVSGQSDITLLTINSGRSNGRFHNTVGLFADLVPIRLRSGGCRSVRDLLLAARRASTDAQQHQIPFGEIAGMFPDLLSTVQDPRLVVPGFNYVSSSWAHDEAKSAISFDQVIPPEEPPGYFLRGAFKWNFRVAPPGEFRSIVEYEPDALDASTIDRWGTDFTALVTAIAAEPDRDWKTL</sequence>
<organism evidence="3 4">
    <name type="scientific">Amycolatopsis australiensis</name>
    <dbReference type="NCBI Taxonomy" id="546364"/>
    <lineage>
        <taxon>Bacteria</taxon>
        <taxon>Bacillati</taxon>
        <taxon>Actinomycetota</taxon>
        <taxon>Actinomycetes</taxon>
        <taxon>Pseudonocardiales</taxon>
        <taxon>Pseudonocardiaceae</taxon>
        <taxon>Amycolatopsis</taxon>
    </lineage>
</organism>
<evidence type="ECO:0000259" key="2">
    <source>
        <dbReference type="Pfam" id="PF00668"/>
    </source>
</evidence>
<dbReference type="Gene3D" id="3.30.559.30">
    <property type="entry name" value="Nonribosomal peptide synthetase, condensation domain"/>
    <property type="match status" value="1"/>
</dbReference>
<dbReference type="GO" id="GO:0044550">
    <property type="term" value="P:secondary metabolite biosynthetic process"/>
    <property type="evidence" value="ECO:0007669"/>
    <property type="project" value="TreeGrafter"/>
</dbReference>
<dbReference type="EMBL" id="FPJG01000006">
    <property type="protein sequence ID" value="SFW72606.1"/>
    <property type="molecule type" value="Genomic_DNA"/>
</dbReference>
<protein>
    <submittedName>
        <fullName evidence="3">Condensation domain-containing protein</fullName>
    </submittedName>
</protein>
<gene>
    <name evidence="3" type="ORF">SAMN04489730_3476</name>
</gene>
<dbReference type="GO" id="GO:0031177">
    <property type="term" value="F:phosphopantetheine binding"/>
    <property type="evidence" value="ECO:0007669"/>
    <property type="project" value="TreeGrafter"/>
</dbReference>
<dbReference type="SUPFAM" id="SSF52777">
    <property type="entry name" value="CoA-dependent acyltransferases"/>
    <property type="match status" value="2"/>
</dbReference>
<dbReference type="GO" id="GO:0043041">
    <property type="term" value="P:amino acid activation for nonribosomal peptide biosynthetic process"/>
    <property type="evidence" value="ECO:0007669"/>
    <property type="project" value="TreeGrafter"/>
</dbReference>
<dbReference type="Proteomes" id="UP000182740">
    <property type="component" value="Unassembled WGS sequence"/>
</dbReference>
<dbReference type="GO" id="GO:0005737">
    <property type="term" value="C:cytoplasm"/>
    <property type="evidence" value="ECO:0007669"/>
    <property type="project" value="TreeGrafter"/>
</dbReference>
<dbReference type="PANTHER" id="PTHR45527">
    <property type="entry name" value="NONRIBOSOMAL PEPTIDE SYNTHETASE"/>
    <property type="match status" value="1"/>
</dbReference>
<dbReference type="Pfam" id="PF00668">
    <property type="entry name" value="Condensation"/>
    <property type="match status" value="1"/>
</dbReference>
<feature type="region of interest" description="Disordered" evidence="1">
    <location>
        <begin position="1"/>
        <end position="26"/>
    </location>
</feature>
<dbReference type="PANTHER" id="PTHR45527:SF1">
    <property type="entry name" value="FATTY ACID SYNTHASE"/>
    <property type="match status" value="1"/>
</dbReference>
<accession>A0A1K1RLM5</accession>
<dbReference type="GO" id="GO:0003824">
    <property type="term" value="F:catalytic activity"/>
    <property type="evidence" value="ECO:0007669"/>
    <property type="project" value="InterPro"/>
</dbReference>
<evidence type="ECO:0000256" key="1">
    <source>
        <dbReference type="SAM" id="MobiDB-lite"/>
    </source>
</evidence>
<dbReference type="Gene3D" id="3.30.559.10">
    <property type="entry name" value="Chloramphenicol acetyltransferase-like domain"/>
    <property type="match status" value="1"/>
</dbReference>
<proteinExistence type="predicted"/>
<dbReference type="InterPro" id="IPR023213">
    <property type="entry name" value="CAT-like_dom_sf"/>
</dbReference>
<name>A0A1K1RLM5_9PSEU</name>
<evidence type="ECO:0000313" key="3">
    <source>
        <dbReference type="EMBL" id="SFW72606.1"/>
    </source>
</evidence>
<keyword evidence="4" id="KW-1185">Reference proteome</keyword>
<dbReference type="STRING" id="546364.SAMN04489730_3476"/>
<dbReference type="AlphaFoldDB" id="A0A1K1RLM5"/>